<protein>
    <submittedName>
        <fullName evidence="4">Activator of osmoprotectant transporter prop</fullName>
    </submittedName>
</protein>
<accession>A0A7Y2JYV7</accession>
<dbReference type="AlphaFoldDB" id="A0A7Y2JYV7"/>
<feature type="compositionally biased region" description="Basic and acidic residues" evidence="2">
    <location>
        <begin position="165"/>
        <end position="192"/>
    </location>
</feature>
<dbReference type="GO" id="GO:0003723">
    <property type="term" value="F:RNA binding"/>
    <property type="evidence" value="ECO:0007669"/>
    <property type="project" value="UniProtKB-KW"/>
</dbReference>
<evidence type="ECO:0000256" key="2">
    <source>
        <dbReference type="SAM" id="MobiDB-lite"/>
    </source>
</evidence>
<dbReference type="InterPro" id="IPR036442">
    <property type="entry name" value="ProQ/FinO_sf"/>
</dbReference>
<proteinExistence type="predicted"/>
<feature type="compositionally biased region" description="Polar residues" evidence="2">
    <location>
        <begin position="1"/>
        <end position="15"/>
    </location>
</feature>
<dbReference type="InterPro" id="IPR016103">
    <property type="entry name" value="ProQ/FinO"/>
</dbReference>
<feature type="compositionally biased region" description="Low complexity" evidence="2">
    <location>
        <begin position="19"/>
        <end position="44"/>
    </location>
</feature>
<feature type="domain" description="ProQ/FinO" evidence="3">
    <location>
        <begin position="69"/>
        <end position="176"/>
    </location>
</feature>
<evidence type="ECO:0000313" key="4">
    <source>
        <dbReference type="EMBL" id="NNG23552.1"/>
    </source>
</evidence>
<dbReference type="SMART" id="SM00945">
    <property type="entry name" value="ProQ"/>
    <property type="match status" value="1"/>
</dbReference>
<evidence type="ECO:0000313" key="5">
    <source>
        <dbReference type="Proteomes" id="UP000533905"/>
    </source>
</evidence>
<keyword evidence="5" id="KW-1185">Reference proteome</keyword>
<organism evidence="4 5">
    <name type="scientific">Telluria aromaticivorans</name>
    <dbReference type="NCBI Taxonomy" id="2725995"/>
    <lineage>
        <taxon>Bacteria</taxon>
        <taxon>Pseudomonadati</taxon>
        <taxon>Pseudomonadota</taxon>
        <taxon>Betaproteobacteria</taxon>
        <taxon>Burkholderiales</taxon>
        <taxon>Oxalobacteraceae</taxon>
        <taxon>Telluria group</taxon>
        <taxon>Telluria</taxon>
    </lineage>
</organism>
<dbReference type="Gene3D" id="1.10.1710.10">
    <property type="entry name" value="ProQ/FinO domain"/>
    <property type="match status" value="1"/>
</dbReference>
<feature type="region of interest" description="Disordered" evidence="2">
    <location>
        <begin position="1"/>
        <end position="48"/>
    </location>
</feature>
<keyword evidence="1" id="KW-0694">RNA-binding</keyword>
<sequence>MNTITAAESVDTNAPATPDVPAEASSPSAAPAADAADEAVSADAGTEAAPVAEAVSTDAAPATAPAAAAQPGSARALLKQLQQEFPAFRDCLPLAIGIDKQLLARMPGLDRKIMRAALGIHTGSMRYLRAMEKAKVRYDLDGAAGAEVTDTHRLHAKELLQQRFKKEADRKKAEREAAAEEEANRQRQEKLKALASKFSKN</sequence>
<comment type="caution">
    <text evidence="4">The sequence shown here is derived from an EMBL/GenBank/DDBJ whole genome shotgun (WGS) entry which is preliminary data.</text>
</comment>
<dbReference type="EMBL" id="JABAIV010000003">
    <property type="protein sequence ID" value="NNG23552.1"/>
    <property type="molecule type" value="Genomic_DNA"/>
</dbReference>
<evidence type="ECO:0000256" key="1">
    <source>
        <dbReference type="ARBA" id="ARBA00022884"/>
    </source>
</evidence>
<dbReference type="Pfam" id="PF04352">
    <property type="entry name" value="ProQ"/>
    <property type="match status" value="1"/>
</dbReference>
<dbReference type="Proteomes" id="UP000533905">
    <property type="component" value="Unassembled WGS sequence"/>
</dbReference>
<feature type="region of interest" description="Disordered" evidence="2">
    <location>
        <begin position="165"/>
        <end position="201"/>
    </location>
</feature>
<reference evidence="4 5" key="1">
    <citation type="submission" date="2020-04" db="EMBL/GenBank/DDBJ databases">
        <title>Massilia sp. nov., a cold adapted bacteria isolated from Arctic soil.</title>
        <authorList>
            <person name="Son J."/>
            <person name="Ka J.-O."/>
        </authorList>
    </citation>
    <scope>NUCLEOTIDE SEQUENCE [LARGE SCALE GENOMIC DNA]</scope>
    <source>
        <strain evidence="4 5">ML15P13</strain>
    </source>
</reference>
<gene>
    <name evidence="4" type="ORF">HGB41_11160</name>
</gene>
<name>A0A7Y2JYV7_9BURK</name>
<evidence type="ECO:0000259" key="3">
    <source>
        <dbReference type="SMART" id="SM00945"/>
    </source>
</evidence>
<dbReference type="SUPFAM" id="SSF48657">
    <property type="entry name" value="FinO-like"/>
    <property type="match status" value="1"/>
</dbReference>